<sequence>MDLLSCPNEVLMQILSYFDHDLVTTYECNYESDYDNIEPGSINENSSSNLLPTIAVEKIDRGFLFDLRLVCRRLEQIATPLAFRVIRLCRNFEHTQKAIEKLDNHSDDPLVVFVRHITISSISLIPRAYKMEVGDLIDENGKGFAEAFNARATQWARILIKDLRNLFPRLPPSLVEITITEMNHENVSKSCIPILNNIFFVALSLAFENCDSSQIQKTNIYAQLLIYVDILSTTWAEGQRHLTTFVHKYRSKALRKRVPPIFQGVKDVCIFTNKFIPLPGDTLLPETIRNVTIRCPYRFDMGTACSLDLTTKDLDSLVLEGLGSFFPPSLLSPKVHPNLSKVHIYILEAPLTRDYKNTLMENERSHNDDDDD</sequence>
<reference evidence="1 2" key="1">
    <citation type="journal article" date="2013" name="PLoS Genet.">
        <title>Genomic mechanisms accounting for the adaptation to parasitism in nematode-trapping fungi.</title>
        <authorList>
            <person name="Meerupati T."/>
            <person name="Andersson K.M."/>
            <person name="Friman E."/>
            <person name="Kumar D."/>
            <person name="Tunlid A."/>
            <person name="Ahren D."/>
        </authorList>
    </citation>
    <scope>NUCLEOTIDE SEQUENCE [LARGE SCALE GENOMIC DNA]</scope>
    <source>
        <strain evidence="1 2">CBS 200.50</strain>
    </source>
</reference>
<comment type="caution">
    <text evidence="1">The sequence shown here is derived from an EMBL/GenBank/DDBJ whole genome shotgun (WGS) entry which is preliminary data.</text>
</comment>
<dbReference type="OrthoDB" id="5285476at2759"/>
<evidence type="ECO:0000313" key="2">
    <source>
        <dbReference type="Proteomes" id="UP000015100"/>
    </source>
</evidence>
<reference evidence="2" key="2">
    <citation type="submission" date="2013-04" db="EMBL/GenBank/DDBJ databases">
        <title>Genomic mechanisms accounting for the adaptation to parasitism in nematode-trapping fungi.</title>
        <authorList>
            <person name="Ahren D.G."/>
        </authorList>
    </citation>
    <scope>NUCLEOTIDE SEQUENCE [LARGE SCALE GENOMIC DNA]</scope>
    <source>
        <strain evidence="2">CBS 200.50</strain>
    </source>
</reference>
<accession>S8AKY8</accession>
<dbReference type="AlphaFoldDB" id="S8AKY8"/>
<name>S8AKY8_DACHA</name>
<gene>
    <name evidence="1" type="ORF">H072_2439</name>
</gene>
<organism evidence="1 2">
    <name type="scientific">Dactylellina haptotyla (strain CBS 200.50)</name>
    <name type="common">Nematode-trapping fungus</name>
    <name type="synonym">Monacrosporium haptotylum</name>
    <dbReference type="NCBI Taxonomy" id="1284197"/>
    <lineage>
        <taxon>Eukaryota</taxon>
        <taxon>Fungi</taxon>
        <taxon>Dikarya</taxon>
        <taxon>Ascomycota</taxon>
        <taxon>Pezizomycotina</taxon>
        <taxon>Orbiliomycetes</taxon>
        <taxon>Orbiliales</taxon>
        <taxon>Orbiliaceae</taxon>
        <taxon>Dactylellina</taxon>
    </lineage>
</organism>
<dbReference type="Proteomes" id="UP000015100">
    <property type="component" value="Unassembled WGS sequence"/>
</dbReference>
<evidence type="ECO:0000313" key="1">
    <source>
        <dbReference type="EMBL" id="EPS43610.1"/>
    </source>
</evidence>
<dbReference type="OMA" id="MENERSH"/>
<keyword evidence="2" id="KW-1185">Reference proteome</keyword>
<proteinExistence type="predicted"/>
<protein>
    <submittedName>
        <fullName evidence="1">Uncharacterized protein</fullName>
    </submittedName>
</protein>
<dbReference type="EMBL" id="AQGS01000071">
    <property type="protein sequence ID" value="EPS43610.1"/>
    <property type="molecule type" value="Genomic_DNA"/>
</dbReference>
<dbReference type="HOGENOM" id="CLU_743980_0_0_1"/>